<evidence type="ECO:0000256" key="1">
    <source>
        <dbReference type="SAM" id="MobiDB-lite"/>
    </source>
</evidence>
<feature type="region of interest" description="Disordered" evidence="1">
    <location>
        <begin position="1"/>
        <end position="34"/>
    </location>
</feature>
<sequence length="75" mass="8618">MFIMRPENASSERCMRQAAGTGWRRRRSGPGSGQLARETWWKWGMRAATVQGIAHVRKHPPHTNVSPTRSYQVKQ</sequence>
<name>A0AAV4BE60_9GAST</name>
<feature type="compositionally biased region" description="Polar residues" evidence="1">
    <location>
        <begin position="63"/>
        <end position="75"/>
    </location>
</feature>
<dbReference type="EMBL" id="BLXT01004905">
    <property type="protein sequence ID" value="GFO17873.1"/>
    <property type="molecule type" value="Genomic_DNA"/>
</dbReference>
<proteinExistence type="predicted"/>
<protein>
    <submittedName>
        <fullName evidence="2">Uncharacterized protein</fullName>
    </submittedName>
</protein>
<evidence type="ECO:0000313" key="3">
    <source>
        <dbReference type="Proteomes" id="UP000735302"/>
    </source>
</evidence>
<keyword evidence="3" id="KW-1185">Reference proteome</keyword>
<dbReference type="AlphaFoldDB" id="A0AAV4BE60"/>
<organism evidence="2 3">
    <name type="scientific">Plakobranchus ocellatus</name>
    <dbReference type="NCBI Taxonomy" id="259542"/>
    <lineage>
        <taxon>Eukaryota</taxon>
        <taxon>Metazoa</taxon>
        <taxon>Spiralia</taxon>
        <taxon>Lophotrochozoa</taxon>
        <taxon>Mollusca</taxon>
        <taxon>Gastropoda</taxon>
        <taxon>Heterobranchia</taxon>
        <taxon>Euthyneura</taxon>
        <taxon>Panpulmonata</taxon>
        <taxon>Sacoglossa</taxon>
        <taxon>Placobranchoidea</taxon>
        <taxon>Plakobranchidae</taxon>
        <taxon>Plakobranchus</taxon>
    </lineage>
</organism>
<feature type="region of interest" description="Disordered" evidence="1">
    <location>
        <begin position="55"/>
        <end position="75"/>
    </location>
</feature>
<comment type="caution">
    <text evidence="2">The sequence shown here is derived from an EMBL/GenBank/DDBJ whole genome shotgun (WGS) entry which is preliminary data.</text>
</comment>
<reference evidence="2 3" key="1">
    <citation type="journal article" date="2021" name="Elife">
        <title>Chloroplast acquisition without the gene transfer in kleptoplastic sea slugs, Plakobranchus ocellatus.</title>
        <authorList>
            <person name="Maeda T."/>
            <person name="Takahashi S."/>
            <person name="Yoshida T."/>
            <person name="Shimamura S."/>
            <person name="Takaki Y."/>
            <person name="Nagai Y."/>
            <person name="Toyoda A."/>
            <person name="Suzuki Y."/>
            <person name="Arimoto A."/>
            <person name="Ishii H."/>
            <person name="Satoh N."/>
            <person name="Nishiyama T."/>
            <person name="Hasebe M."/>
            <person name="Maruyama T."/>
            <person name="Minagawa J."/>
            <person name="Obokata J."/>
            <person name="Shigenobu S."/>
        </authorList>
    </citation>
    <scope>NUCLEOTIDE SEQUENCE [LARGE SCALE GENOMIC DNA]</scope>
</reference>
<gene>
    <name evidence="2" type="ORF">PoB_004437800</name>
</gene>
<evidence type="ECO:0000313" key="2">
    <source>
        <dbReference type="EMBL" id="GFO17873.1"/>
    </source>
</evidence>
<accession>A0AAV4BE60</accession>
<dbReference type="Proteomes" id="UP000735302">
    <property type="component" value="Unassembled WGS sequence"/>
</dbReference>